<evidence type="ECO:0000313" key="12">
    <source>
        <dbReference type="EMBL" id="MBW4329275.1"/>
    </source>
</evidence>
<evidence type="ECO:0000256" key="2">
    <source>
        <dbReference type="ARBA" id="ARBA00002953"/>
    </source>
</evidence>
<feature type="domain" description="Glycosyl hydrolase family 13 catalytic" evidence="11">
    <location>
        <begin position="249"/>
        <end position="607"/>
    </location>
</feature>
<sequence>MTAHDTLFAGAASALLEGRLDDPFAFLGPHGEGAERVVRTFQPGAEAVAMIGPDGAVIADMEEVAPGMFVGPPGDQGRYRLRIAWPGGVVQEVEDAYSFGTVVGDLDLHLFAEGRHFDLARALGANLRVMDGVAGVAFAVWAPNAKRVSVVGDFNSWDGRRHPMRLRHGAGVWELFLPGLGVGERYKFEIAGAHGGLVQKADPLARQTEKPPETASVVAADPDFRWTDEDWMAERGARHGVDAPITIYEVHAGSWMAATGEQGGSLDWAGMADRLIPYVAEMGFTHVELLPIMEHPFGGSWGYQPLSQFAPSARFGTPEDFARFVDAAHRAGVGVILDWVPAHFPTDVHGLATFDGTHLYEHADPREGFHQDWNTLIYNLGRREVSGFLLASALWWLETFHIDGLRVDAVASMLYRDYSRKADEWVPNIYGGRENLESVAFLQHMNAVVAERCPGAMTIAEESTAWPGVTTPVPDGGLGFSYKWNMGWMHDSLQYIEHDPVHRRWHHDELSFSIVYAYSEKFVLPISHDEVVHGKGSLLGKMPGDDWRKRANLRAYLSFMWTHPGKKLLFMGCELGQPGEWNHDEPLPWGLLDNPDHAGIQRLVRDLNCVYGEEPALHARDSDPRGFTWIVGNDADNSVFTFARFGDGDAAPVVVMLNLTPEPRTGYCTGMPRVGFWKEIFNSDAELYGGSNMGNGGGVTAAEEPAHGQPASAVVTLPPLAAVVLRFEEVRS</sequence>
<dbReference type="CDD" id="cd11322">
    <property type="entry name" value="AmyAc_Glg_BE"/>
    <property type="match status" value="1"/>
</dbReference>
<dbReference type="InterPro" id="IPR037439">
    <property type="entry name" value="Branching_enzy"/>
</dbReference>
<comment type="subunit">
    <text evidence="10">Monomer.</text>
</comment>
<dbReference type="InterPro" id="IPR006047">
    <property type="entry name" value="GH13_cat_dom"/>
</dbReference>
<comment type="caution">
    <text evidence="12">The sequence shown here is derived from an EMBL/GenBank/DDBJ whole genome shotgun (WGS) entry which is preliminary data.</text>
</comment>
<evidence type="ECO:0000256" key="1">
    <source>
        <dbReference type="ARBA" id="ARBA00000826"/>
    </source>
</evidence>
<evidence type="ECO:0000256" key="10">
    <source>
        <dbReference type="HAMAP-Rule" id="MF_00685"/>
    </source>
</evidence>
<dbReference type="InterPro" id="IPR004193">
    <property type="entry name" value="Glyco_hydro_13_N"/>
</dbReference>
<dbReference type="GO" id="GO:0003844">
    <property type="term" value="F:1,4-alpha-glucan branching enzyme activity"/>
    <property type="evidence" value="ECO:0007669"/>
    <property type="project" value="UniProtKB-EC"/>
</dbReference>
<comment type="catalytic activity">
    <reaction evidence="1 10">
        <text>Transfers a segment of a (1-&gt;4)-alpha-D-glucan chain to a primary hydroxy group in a similar glucan chain.</text>
        <dbReference type="EC" id="2.4.1.18"/>
    </reaction>
</comment>
<comment type="function">
    <text evidence="2 10">Catalyzes the formation of the alpha-1,6-glucosidic linkages in glycogen by scission of a 1,4-alpha-linked oligosaccharide from growing alpha-1,4-glucan chains and the subsequent attachment of the oligosaccharide to the alpha-1,6 position.</text>
</comment>
<evidence type="ECO:0000259" key="11">
    <source>
        <dbReference type="SMART" id="SM00642"/>
    </source>
</evidence>
<dbReference type="InterPro" id="IPR044143">
    <property type="entry name" value="GlgB_N_E_set_prok"/>
</dbReference>
<dbReference type="InterPro" id="IPR054169">
    <property type="entry name" value="GlgB_N"/>
</dbReference>
<evidence type="ECO:0000256" key="8">
    <source>
        <dbReference type="ARBA" id="ARBA00023056"/>
    </source>
</evidence>
<keyword evidence="5 10" id="KW-0321">Glycogen metabolism</keyword>
<keyword evidence="7 10" id="KW-0808">Transferase</keyword>
<dbReference type="Pfam" id="PF00128">
    <property type="entry name" value="Alpha-amylase"/>
    <property type="match status" value="1"/>
</dbReference>
<evidence type="ECO:0000256" key="9">
    <source>
        <dbReference type="ARBA" id="ARBA00023277"/>
    </source>
</evidence>
<evidence type="ECO:0000256" key="4">
    <source>
        <dbReference type="ARBA" id="ARBA00009000"/>
    </source>
</evidence>
<dbReference type="PANTHER" id="PTHR43651">
    <property type="entry name" value="1,4-ALPHA-GLUCAN-BRANCHING ENZYME"/>
    <property type="match status" value="1"/>
</dbReference>
<evidence type="ECO:0000313" key="13">
    <source>
        <dbReference type="Proteomes" id="UP001197214"/>
    </source>
</evidence>
<keyword evidence="13" id="KW-1185">Reference proteome</keyword>
<dbReference type="SMART" id="SM00642">
    <property type="entry name" value="Aamy"/>
    <property type="match status" value="1"/>
</dbReference>
<evidence type="ECO:0000256" key="7">
    <source>
        <dbReference type="ARBA" id="ARBA00022679"/>
    </source>
</evidence>
<dbReference type="NCBIfam" id="TIGR01515">
    <property type="entry name" value="branching_enzym"/>
    <property type="match status" value="1"/>
</dbReference>
<accession>A0ABS6XGD7</accession>
<dbReference type="Pfam" id="PF02806">
    <property type="entry name" value="Alpha-amylase_C"/>
    <property type="match status" value="1"/>
</dbReference>
<dbReference type="RefSeq" id="WP_219236407.1">
    <property type="nucleotide sequence ID" value="NZ_JAHWZX010000001.1"/>
</dbReference>
<dbReference type="EMBL" id="JAHWZX010000001">
    <property type="protein sequence ID" value="MBW4329275.1"/>
    <property type="molecule type" value="Genomic_DNA"/>
</dbReference>
<dbReference type="Pfam" id="PF22019">
    <property type="entry name" value="GlgB_N"/>
    <property type="match status" value="1"/>
</dbReference>
<dbReference type="CDD" id="cd02855">
    <property type="entry name" value="E_set_GBE_prok_N"/>
    <property type="match status" value="1"/>
</dbReference>
<feature type="active site" description="Nucleophile" evidence="10">
    <location>
        <position position="408"/>
    </location>
</feature>
<protein>
    <recommendedName>
        <fullName evidence="10">1,4-alpha-glucan branching enzyme GlgB</fullName>
        <ecNumber evidence="10">2.4.1.18</ecNumber>
    </recommendedName>
    <alternativeName>
        <fullName evidence="10">1,4-alpha-D-glucan:1,4-alpha-D-glucan 6-glucosyl-transferase</fullName>
    </alternativeName>
    <alternativeName>
        <fullName evidence="10">Alpha-(1-&gt;4)-glucan branching enzyme</fullName>
    </alternativeName>
    <alternativeName>
        <fullName evidence="10">Glycogen branching enzyme</fullName>
        <shortName evidence="10">BE</shortName>
    </alternativeName>
</protein>
<dbReference type="PANTHER" id="PTHR43651:SF3">
    <property type="entry name" value="1,4-ALPHA-GLUCAN-BRANCHING ENZYME"/>
    <property type="match status" value="1"/>
</dbReference>
<keyword evidence="6 10" id="KW-0328">Glycosyltransferase</keyword>
<evidence type="ECO:0000256" key="3">
    <source>
        <dbReference type="ARBA" id="ARBA00004964"/>
    </source>
</evidence>
<reference evidence="12 13" key="1">
    <citation type="submission" date="2021-07" db="EMBL/GenBank/DDBJ databases">
        <title>Stakelama flava sp. nov., a novel endophytic bacterium isolated from branch of Kandelia candel.</title>
        <authorList>
            <person name="Tuo L."/>
        </authorList>
    </citation>
    <scope>NUCLEOTIDE SEQUENCE [LARGE SCALE GENOMIC DNA]</scope>
    <source>
        <strain evidence="12 13">CBK3Z-3</strain>
    </source>
</reference>
<proteinExistence type="inferred from homology"/>
<evidence type="ECO:0000256" key="5">
    <source>
        <dbReference type="ARBA" id="ARBA00022600"/>
    </source>
</evidence>
<dbReference type="Pfam" id="PF02922">
    <property type="entry name" value="CBM_48"/>
    <property type="match status" value="1"/>
</dbReference>
<comment type="similarity">
    <text evidence="4 10">Belongs to the glycosyl hydrolase 13 family. GlgB subfamily.</text>
</comment>
<dbReference type="EC" id="2.4.1.18" evidence="10"/>
<dbReference type="NCBIfam" id="NF008967">
    <property type="entry name" value="PRK12313.1"/>
    <property type="match status" value="1"/>
</dbReference>
<organism evidence="12 13">
    <name type="scientific">Stakelama flava</name>
    <dbReference type="NCBI Taxonomy" id="2860338"/>
    <lineage>
        <taxon>Bacteria</taxon>
        <taxon>Pseudomonadati</taxon>
        <taxon>Pseudomonadota</taxon>
        <taxon>Alphaproteobacteria</taxon>
        <taxon>Sphingomonadales</taxon>
        <taxon>Sphingomonadaceae</taxon>
        <taxon>Stakelama</taxon>
    </lineage>
</organism>
<keyword evidence="8 10" id="KW-0320">Glycogen biosynthesis</keyword>
<feature type="active site" description="Proton donor" evidence="10">
    <location>
        <position position="461"/>
    </location>
</feature>
<name>A0ABS6XGD7_9SPHN</name>
<dbReference type="InterPro" id="IPR006048">
    <property type="entry name" value="A-amylase/branching_C"/>
</dbReference>
<dbReference type="InterPro" id="IPR006407">
    <property type="entry name" value="GlgB"/>
</dbReference>
<gene>
    <name evidence="10 12" type="primary">glgB</name>
    <name evidence="12" type="ORF">KY084_00085</name>
</gene>
<dbReference type="HAMAP" id="MF_00685">
    <property type="entry name" value="GlgB"/>
    <property type="match status" value="1"/>
</dbReference>
<evidence type="ECO:0000256" key="6">
    <source>
        <dbReference type="ARBA" id="ARBA00022676"/>
    </source>
</evidence>
<dbReference type="NCBIfam" id="NF003811">
    <property type="entry name" value="PRK05402.1"/>
    <property type="match status" value="1"/>
</dbReference>
<dbReference type="PIRSF" id="PIRSF000463">
    <property type="entry name" value="GlgB"/>
    <property type="match status" value="1"/>
</dbReference>
<keyword evidence="9 10" id="KW-0119">Carbohydrate metabolism</keyword>
<comment type="pathway">
    <text evidence="3 10">Glycan biosynthesis; glycogen biosynthesis.</text>
</comment>
<dbReference type="Proteomes" id="UP001197214">
    <property type="component" value="Unassembled WGS sequence"/>
</dbReference>